<protein>
    <submittedName>
        <fullName evidence="1">Uncharacterized protein</fullName>
    </submittedName>
</protein>
<accession>U9SSS7</accession>
<gene>
    <name evidence="1" type="ORF">GLOINDRAFT_11940</name>
</gene>
<dbReference type="EMBL" id="KI299898">
    <property type="protein sequence ID" value="ERZ97082.1"/>
    <property type="molecule type" value="Genomic_DNA"/>
</dbReference>
<reference evidence="1" key="1">
    <citation type="submission" date="2013-07" db="EMBL/GenBank/DDBJ databases">
        <title>The genome of an arbuscular mycorrhizal fungus provides insights into the evolution of the oldest plant symbiosis.</title>
        <authorList>
            <consortium name="DOE Joint Genome Institute"/>
            <person name="Tisserant E."/>
            <person name="Malbreil M."/>
            <person name="Kuo A."/>
            <person name="Kohler A."/>
            <person name="Symeonidi A."/>
            <person name="Balestrini R."/>
            <person name="Charron P."/>
            <person name="Duensing N."/>
            <person name="Frei-dit-Frey N."/>
            <person name="Gianinazzi-Pearson V."/>
            <person name="Gilbert B."/>
            <person name="Handa Y."/>
            <person name="Hijri M."/>
            <person name="Kaul R."/>
            <person name="Kawaguchi M."/>
            <person name="Krajinski F."/>
            <person name="Lammers P."/>
            <person name="Lapierre D."/>
            <person name="Masclaux F.G."/>
            <person name="Murat C."/>
            <person name="Morin E."/>
            <person name="Ndikumana S."/>
            <person name="Pagni M."/>
            <person name="Petitpierre D."/>
            <person name="Requena N."/>
            <person name="Rosikiewicz P."/>
            <person name="Riley R."/>
            <person name="Saito K."/>
            <person name="San Clemente H."/>
            <person name="Shapiro H."/>
            <person name="van Tuinen D."/>
            <person name="Becard G."/>
            <person name="Bonfante P."/>
            <person name="Paszkowski U."/>
            <person name="Shachar-Hill Y."/>
            <person name="Young J.P."/>
            <person name="Sanders I.R."/>
            <person name="Henrissat B."/>
            <person name="Rensing S.A."/>
            <person name="Grigoriev I.V."/>
            <person name="Corradi N."/>
            <person name="Roux C."/>
            <person name="Martin F."/>
        </authorList>
    </citation>
    <scope>NUCLEOTIDE SEQUENCE</scope>
    <source>
        <strain evidence="1">DAOM 197198</strain>
    </source>
</reference>
<sequence length="222" mass="25794">MPIEAISLRSFQKNVQKIPSPNEYSFSNITFSPHPAHTIVATVENYNPIPATLEWTLSLRKLPERYEPFVPRSPIYDAHQNYLPPGSAEWSGAVHRFYALRDIEPGSDADYRRLRLSQDHGTSLKHIQRRLDTTTYLTTVQTRYHRYMTHATGNCSDKAYNHELRCYTQYINSLPKDYMIPHLEDIAYNDTSDDTKELEVHPKKWDSRTTSLGFSQEVGLHH</sequence>
<dbReference type="AlphaFoldDB" id="U9SSS7"/>
<evidence type="ECO:0000313" key="1">
    <source>
        <dbReference type="EMBL" id="ERZ97082.1"/>
    </source>
</evidence>
<dbReference type="HOGENOM" id="CLU_1245948_0_0_1"/>
<name>U9SSS7_RHIID</name>
<dbReference type="VEuPathDB" id="FungiDB:RhiirFUN_000844"/>
<proteinExistence type="predicted"/>
<organism evidence="1">
    <name type="scientific">Rhizophagus irregularis (strain DAOM 181602 / DAOM 197198 / MUCL 43194)</name>
    <name type="common">Arbuscular mycorrhizal fungus</name>
    <name type="synonym">Glomus intraradices</name>
    <dbReference type="NCBI Taxonomy" id="747089"/>
    <lineage>
        <taxon>Eukaryota</taxon>
        <taxon>Fungi</taxon>
        <taxon>Fungi incertae sedis</taxon>
        <taxon>Mucoromycota</taxon>
        <taxon>Glomeromycotina</taxon>
        <taxon>Glomeromycetes</taxon>
        <taxon>Glomerales</taxon>
        <taxon>Glomeraceae</taxon>
        <taxon>Rhizophagus</taxon>
    </lineage>
</organism>